<organism evidence="4 5">
    <name type="scientific">Sphingobacterium psychroaquaticum</name>
    <dbReference type="NCBI Taxonomy" id="561061"/>
    <lineage>
        <taxon>Bacteria</taxon>
        <taxon>Pseudomonadati</taxon>
        <taxon>Bacteroidota</taxon>
        <taxon>Sphingobacteriia</taxon>
        <taxon>Sphingobacteriales</taxon>
        <taxon>Sphingobacteriaceae</taxon>
        <taxon>Sphingobacterium</taxon>
    </lineage>
</organism>
<dbReference type="Pfam" id="PF00583">
    <property type="entry name" value="Acetyltransf_1"/>
    <property type="match status" value="1"/>
</dbReference>
<dbReference type="PANTHER" id="PTHR10545">
    <property type="entry name" value="DIAMINE N-ACETYLTRANSFERASE"/>
    <property type="match status" value="1"/>
</dbReference>
<evidence type="ECO:0000256" key="2">
    <source>
        <dbReference type="ARBA" id="ARBA00022679"/>
    </source>
</evidence>
<proteinExistence type="inferred from homology"/>
<dbReference type="GO" id="GO:0008080">
    <property type="term" value="F:N-acetyltransferase activity"/>
    <property type="evidence" value="ECO:0007669"/>
    <property type="project" value="TreeGrafter"/>
</dbReference>
<sequence length="150" mass="17211">MITIRKAKEADCPAMMELIQELATYQREPEGVSVTMEEFVASGFGTYPVWGAFVAERNNKIVGMALHYIRYSTWKGRSLYLEDLIVTKSERGNGVGKLLLDATIAYAKEMNYSGMTWQVSTWNDPAINFYKKYETEFDKEWMNVSLTFAD</sequence>
<evidence type="ECO:0000256" key="1">
    <source>
        <dbReference type="ARBA" id="ARBA00008694"/>
    </source>
</evidence>
<dbReference type="InterPro" id="IPR051016">
    <property type="entry name" value="Diverse_Substrate_AcTransf"/>
</dbReference>
<comment type="similarity">
    <text evidence="1">Belongs to the acetyltransferase family.</text>
</comment>
<dbReference type="Proteomes" id="UP000192980">
    <property type="component" value="Unassembled WGS sequence"/>
</dbReference>
<reference evidence="4 5" key="1">
    <citation type="submission" date="2017-04" db="EMBL/GenBank/DDBJ databases">
        <authorList>
            <person name="Afonso C.L."/>
            <person name="Miller P.J."/>
            <person name="Scott M.A."/>
            <person name="Spackman E."/>
            <person name="Goraichik I."/>
            <person name="Dimitrov K.M."/>
            <person name="Suarez D.L."/>
            <person name="Swayne D.E."/>
        </authorList>
    </citation>
    <scope>NUCLEOTIDE SEQUENCE [LARGE SCALE GENOMIC DNA]</scope>
    <source>
        <strain evidence="4 5">DSM 22418</strain>
    </source>
</reference>
<keyword evidence="5" id="KW-1185">Reference proteome</keyword>
<gene>
    <name evidence="4" type="ORF">SAMN05660862_2203</name>
</gene>
<evidence type="ECO:0000313" key="5">
    <source>
        <dbReference type="Proteomes" id="UP000192980"/>
    </source>
</evidence>
<protein>
    <submittedName>
        <fullName evidence="4">L-amino acid N-acyltransferase YncA</fullName>
    </submittedName>
</protein>
<evidence type="ECO:0000256" key="3">
    <source>
        <dbReference type="ARBA" id="ARBA00023315"/>
    </source>
</evidence>
<keyword evidence="2 4" id="KW-0808">Transferase</keyword>
<dbReference type="Gene3D" id="3.40.630.30">
    <property type="match status" value="1"/>
</dbReference>
<evidence type="ECO:0000313" key="4">
    <source>
        <dbReference type="EMBL" id="SMG31638.1"/>
    </source>
</evidence>
<dbReference type="InterPro" id="IPR016181">
    <property type="entry name" value="Acyl_CoA_acyltransferase"/>
</dbReference>
<dbReference type="FunFam" id="3.40.630.30:FF:000064">
    <property type="entry name" value="GNAT family acetyltransferase"/>
    <property type="match status" value="1"/>
</dbReference>
<name>A0A1X7JV03_9SPHI</name>
<dbReference type="EMBL" id="FXAU01000003">
    <property type="protein sequence ID" value="SMG31638.1"/>
    <property type="molecule type" value="Genomic_DNA"/>
</dbReference>
<dbReference type="RefSeq" id="WP_085472923.1">
    <property type="nucleotide sequence ID" value="NZ_CP038029.1"/>
</dbReference>
<keyword evidence="3 4" id="KW-0012">Acyltransferase</keyword>
<dbReference type="AlphaFoldDB" id="A0A1X7JV03"/>
<dbReference type="PANTHER" id="PTHR10545:SF29">
    <property type="entry name" value="GH14572P-RELATED"/>
    <property type="match status" value="1"/>
</dbReference>
<dbReference type="PROSITE" id="PS51186">
    <property type="entry name" value="GNAT"/>
    <property type="match status" value="1"/>
</dbReference>
<dbReference type="InterPro" id="IPR000182">
    <property type="entry name" value="GNAT_dom"/>
</dbReference>
<dbReference type="CDD" id="cd04301">
    <property type="entry name" value="NAT_SF"/>
    <property type="match status" value="1"/>
</dbReference>
<dbReference type="OrthoDB" id="9805924at2"/>
<accession>A0A1X7JV03</accession>
<dbReference type="STRING" id="561061.SAMN05660862_2203"/>
<dbReference type="SUPFAM" id="SSF55729">
    <property type="entry name" value="Acyl-CoA N-acyltransferases (Nat)"/>
    <property type="match status" value="1"/>
</dbReference>